<feature type="compositionally biased region" description="Low complexity" evidence="1">
    <location>
        <begin position="215"/>
        <end position="243"/>
    </location>
</feature>
<feature type="compositionally biased region" description="Basic and acidic residues" evidence="1">
    <location>
        <begin position="749"/>
        <end position="777"/>
    </location>
</feature>
<feature type="compositionally biased region" description="Basic and acidic residues" evidence="1">
    <location>
        <begin position="691"/>
        <end position="705"/>
    </location>
</feature>
<feature type="region of interest" description="Disordered" evidence="1">
    <location>
        <begin position="443"/>
        <end position="582"/>
    </location>
</feature>
<feature type="compositionally biased region" description="Basic and acidic residues" evidence="1">
    <location>
        <begin position="718"/>
        <end position="732"/>
    </location>
</feature>
<accession>A0A9P6IL26</accession>
<feature type="region of interest" description="Disordered" evidence="1">
    <location>
        <begin position="691"/>
        <end position="866"/>
    </location>
</feature>
<sequence length="866" mass="97034">MPEFPATQEPTQQIAKHDDQFLELAGILGEGQAVKNVFGTHKAMIRQLKRELRALAKKNKKLEKRYEKQTRELERAKKANERHSQFKNVRPHHNGGETRIGHTGSSSQQAAAVKAEQEQRAVQQQGIEANNKQSAELKRMLEEIKNQIGESDPLFLLDSDSTDDDENDDDDEESGSESESEESDHQGDQHNAEEGPSTTAIHRSRDDEENTAQGRSQRSPSATRRSPSTKPCSSSKISLNSSSKARDRQTSKGVTKDQKEEDLHISKRDPTHGTSTHSVSPSQEVHRIMEKMGELHIHNHIHYGNDDLRASLHRVENSSGTPQDVHSSSTGSGIKSSERGGGGLAIHDPLNTQPSSSSSRGVLHQSLPSDQRPGSRTENGPTEDMDDDSDSYQPFRIRAPRVSSGRNAKFGDSPLQELPTAITSRILAMRKRHDPKKCIVCRSNNDDGASLDQQHPWELPSVRGKSAATVRFGQSKSGTPAAETQMGRSHNVTSLTGARSADADAAELSDPSISASDETESSESHLVDNRRTRNRNRSNDPSNYKRSMKQLSSTRQKSRRLEDDDDHLQQREGNLTPEQRLHRVIGELKEEVQQYRRSYLELSKDPKTLRSSLPVPGTNGNVGGGGGGSSRRKGKRKSKDDHLVPSTPPTDRNGAWLEGSKERQRQMMTLEQLQVSADGLAERVEEAMRLHDHYLQERHKQDNEKRKGKNVSTSGHNSEFRESRPKDGSIKYDHRKGKQEASFSDASDNEAKDTHMKRDTGTSEQMEDQKADIRTNRDSAINIARPKDRLHRERRPSPQGGDGGNHDRNEDMYDGDERRRAEGDRGHHRKHLEGATADREQGRRKLKEPEGYRHRVTSEIRVPKLH</sequence>
<feature type="region of interest" description="Disordered" evidence="1">
    <location>
        <begin position="308"/>
        <end position="414"/>
    </location>
</feature>
<feature type="compositionally biased region" description="Basic and acidic residues" evidence="1">
    <location>
        <begin position="135"/>
        <end position="145"/>
    </location>
</feature>
<feature type="compositionally biased region" description="Basic and acidic residues" evidence="1">
    <location>
        <begin position="559"/>
        <end position="570"/>
    </location>
</feature>
<organism evidence="2 3">
    <name type="scientific">Modicella reniformis</name>
    <dbReference type="NCBI Taxonomy" id="1440133"/>
    <lineage>
        <taxon>Eukaryota</taxon>
        <taxon>Fungi</taxon>
        <taxon>Fungi incertae sedis</taxon>
        <taxon>Mucoromycota</taxon>
        <taxon>Mortierellomycotina</taxon>
        <taxon>Mortierellomycetes</taxon>
        <taxon>Mortierellales</taxon>
        <taxon>Mortierellaceae</taxon>
        <taxon>Modicella</taxon>
    </lineage>
</organism>
<dbReference type="AlphaFoldDB" id="A0A9P6IL26"/>
<feature type="region of interest" description="Disordered" evidence="1">
    <location>
        <begin position="601"/>
        <end position="674"/>
    </location>
</feature>
<evidence type="ECO:0000256" key="1">
    <source>
        <dbReference type="SAM" id="MobiDB-lite"/>
    </source>
</evidence>
<feature type="compositionally biased region" description="Polar residues" evidence="1">
    <location>
        <begin position="317"/>
        <end position="326"/>
    </location>
</feature>
<feature type="compositionally biased region" description="Polar residues" evidence="1">
    <location>
        <begin position="350"/>
        <end position="380"/>
    </location>
</feature>
<feature type="compositionally biased region" description="Basic and acidic residues" evidence="1">
    <location>
        <begin position="522"/>
        <end position="531"/>
    </location>
</feature>
<keyword evidence="3" id="KW-1185">Reference proteome</keyword>
<dbReference type="EMBL" id="JAAAHW010009790">
    <property type="protein sequence ID" value="KAF9936287.1"/>
    <property type="molecule type" value="Genomic_DNA"/>
</dbReference>
<name>A0A9P6IL26_9FUNG</name>
<feature type="compositionally biased region" description="Low complexity" evidence="1">
    <location>
        <begin position="108"/>
        <end position="125"/>
    </location>
</feature>
<feature type="compositionally biased region" description="Basic and acidic residues" evidence="1">
    <location>
        <begin position="244"/>
        <end position="271"/>
    </location>
</feature>
<feature type="compositionally biased region" description="Basic and acidic residues" evidence="1">
    <location>
        <begin position="64"/>
        <end position="84"/>
    </location>
</feature>
<feature type="compositionally biased region" description="Polar residues" evidence="1">
    <location>
        <begin position="272"/>
        <end position="283"/>
    </location>
</feature>
<feature type="compositionally biased region" description="Polar residues" evidence="1">
    <location>
        <begin position="443"/>
        <end position="453"/>
    </location>
</feature>
<feature type="compositionally biased region" description="Basic and acidic residues" evidence="1">
    <location>
        <begin position="284"/>
        <end position="293"/>
    </location>
</feature>
<evidence type="ECO:0000313" key="3">
    <source>
        <dbReference type="Proteomes" id="UP000749646"/>
    </source>
</evidence>
<feature type="compositionally biased region" description="Gly residues" evidence="1">
    <location>
        <begin position="620"/>
        <end position="629"/>
    </location>
</feature>
<feature type="compositionally biased region" description="Basic and acidic residues" evidence="1">
    <location>
        <begin position="832"/>
        <end position="866"/>
    </location>
</feature>
<feature type="compositionally biased region" description="Basic and acidic residues" evidence="1">
    <location>
        <begin position="183"/>
        <end position="193"/>
    </location>
</feature>
<feature type="compositionally biased region" description="Acidic residues" evidence="1">
    <location>
        <begin position="160"/>
        <end position="182"/>
    </location>
</feature>
<comment type="caution">
    <text evidence="2">The sequence shown here is derived from an EMBL/GenBank/DDBJ whole genome shotgun (WGS) entry which is preliminary data.</text>
</comment>
<feature type="compositionally biased region" description="Polar residues" evidence="1">
    <location>
        <begin position="486"/>
        <end position="497"/>
    </location>
</feature>
<protein>
    <submittedName>
        <fullName evidence="2">Uncharacterized protein</fullName>
    </submittedName>
</protein>
<feature type="compositionally biased region" description="Basic and acidic residues" evidence="1">
    <location>
        <begin position="804"/>
        <end position="825"/>
    </location>
</feature>
<evidence type="ECO:0000313" key="2">
    <source>
        <dbReference type="EMBL" id="KAF9936287.1"/>
    </source>
</evidence>
<feature type="region of interest" description="Disordered" evidence="1">
    <location>
        <begin position="62"/>
        <end position="293"/>
    </location>
</feature>
<dbReference type="OrthoDB" id="2448774at2759"/>
<proteinExistence type="predicted"/>
<dbReference type="Proteomes" id="UP000749646">
    <property type="component" value="Unassembled WGS sequence"/>
</dbReference>
<gene>
    <name evidence="2" type="ORF">BGZ65_002567</name>
</gene>
<reference evidence="2" key="1">
    <citation type="journal article" date="2020" name="Fungal Divers.">
        <title>Resolving the Mortierellaceae phylogeny through synthesis of multi-gene phylogenetics and phylogenomics.</title>
        <authorList>
            <person name="Vandepol N."/>
            <person name="Liber J."/>
            <person name="Desiro A."/>
            <person name="Na H."/>
            <person name="Kennedy M."/>
            <person name="Barry K."/>
            <person name="Grigoriev I.V."/>
            <person name="Miller A.N."/>
            <person name="O'Donnell K."/>
            <person name="Stajich J.E."/>
            <person name="Bonito G."/>
        </authorList>
    </citation>
    <scope>NUCLEOTIDE SEQUENCE</scope>
    <source>
        <strain evidence="2">MES-2147</strain>
    </source>
</reference>
<feature type="compositionally biased region" description="Acidic residues" evidence="1">
    <location>
        <begin position="381"/>
        <end position="390"/>
    </location>
</feature>
<feature type="compositionally biased region" description="Low complexity" evidence="1">
    <location>
        <begin position="150"/>
        <end position="159"/>
    </location>
</feature>